<dbReference type="InterPro" id="IPR052176">
    <property type="entry name" value="Glycosyl_Hydrlase_43_Enz"/>
</dbReference>
<evidence type="ECO:0000313" key="12">
    <source>
        <dbReference type="Proteomes" id="UP000321820"/>
    </source>
</evidence>
<keyword evidence="9" id="KW-0732">Signal</keyword>
<dbReference type="Pfam" id="PF00754">
    <property type="entry name" value="F5_F8_type_C"/>
    <property type="match status" value="1"/>
</dbReference>
<feature type="chain" id="PRO_5023010085" evidence="9">
    <location>
        <begin position="21"/>
        <end position="466"/>
    </location>
</feature>
<keyword evidence="12" id="KW-1185">Reference proteome</keyword>
<dbReference type="KEGG" id="talb:FTW19_21000"/>
<evidence type="ECO:0000256" key="1">
    <source>
        <dbReference type="ARBA" id="ARBA00009865"/>
    </source>
</evidence>
<comment type="similarity">
    <text evidence="1 8">Belongs to the glycosyl hydrolase 43 family.</text>
</comment>
<feature type="site" description="Important for catalytic activity, responsible for pKa modulation of the active site Glu and correct orientation of both the proton donor and substrate" evidence="7">
    <location>
        <position position="159"/>
    </location>
</feature>
<dbReference type="Proteomes" id="UP000321820">
    <property type="component" value="Chromosome"/>
</dbReference>
<evidence type="ECO:0000256" key="5">
    <source>
        <dbReference type="ARBA" id="ARBA00023295"/>
    </source>
</evidence>
<dbReference type="AlphaFoldDB" id="A0A5B9EDE5"/>
<dbReference type="SUPFAM" id="SSF49785">
    <property type="entry name" value="Galactose-binding domain-like"/>
    <property type="match status" value="1"/>
</dbReference>
<evidence type="ECO:0000256" key="4">
    <source>
        <dbReference type="ARBA" id="ARBA00023277"/>
    </source>
</evidence>
<dbReference type="PROSITE" id="PS50022">
    <property type="entry name" value="FA58C_3"/>
    <property type="match status" value="1"/>
</dbReference>
<dbReference type="InterPro" id="IPR023296">
    <property type="entry name" value="Glyco_hydro_beta-prop_sf"/>
</dbReference>
<feature type="signal peptide" evidence="9">
    <location>
        <begin position="1"/>
        <end position="20"/>
    </location>
</feature>
<evidence type="ECO:0000259" key="10">
    <source>
        <dbReference type="PROSITE" id="PS50022"/>
    </source>
</evidence>
<gene>
    <name evidence="11" type="ORF">FTW19_21000</name>
</gene>
<dbReference type="PANTHER" id="PTHR43772:SF2">
    <property type="entry name" value="PUTATIVE (AFU_ORTHOLOGUE AFUA_2G04480)-RELATED"/>
    <property type="match status" value="1"/>
</dbReference>
<dbReference type="RefSeq" id="WP_147649507.1">
    <property type="nucleotide sequence ID" value="NZ_CP042806.1"/>
</dbReference>
<feature type="active site" description="Proton donor" evidence="6">
    <location>
        <position position="211"/>
    </location>
</feature>
<dbReference type="PANTHER" id="PTHR43772">
    <property type="entry name" value="ENDO-1,4-BETA-XYLANASE"/>
    <property type="match status" value="1"/>
</dbReference>
<keyword evidence="5 8" id="KW-0326">Glycosidase</keyword>
<dbReference type="GO" id="GO:0004553">
    <property type="term" value="F:hydrolase activity, hydrolyzing O-glycosyl compounds"/>
    <property type="evidence" value="ECO:0007669"/>
    <property type="project" value="InterPro"/>
</dbReference>
<keyword evidence="2" id="KW-0624">Polysaccharide degradation</keyword>
<organism evidence="11 12">
    <name type="scientific">Terriglobus albidus</name>
    <dbReference type="NCBI Taxonomy" id="1592106"/>
    <lineage>
        <taxon>Bacteria</taxon>
        <taxon>Pseudomonadati</taxon>
        <taxon>Acidobacteriota</taxon>
        <taxon>Terriglobia</taxon>
        <taxon>Terriglobales</taxon>
        <taxon>Acidobacteriaceae</taxon>
        <taxon>Terriglobus</taxon>
    </lineage>
</organism>
<dbReference type="OrthoDB" id="9801455at2"/>
<keyword evidence="3 8" id="KW-0378">Hydrolase</keyword>
<sequence length="466" mass="52008">MSIRRNLLLLCLTLAGFAAAQQPLSTKWNAPHNGNPFIPGYNADATVLQDNGITYIFATEDPWGGRTLSCWMSADIVHWSSCSLNWPTKEAATSPTSKNSMVWAPSVIHAPNGRYYMYVSVGSEVWVGVADRPLGPWSNALGDRPLIRADFDRRYHMIDAEVFVDTDGQAYLYWGSGLNWVNGHCFVVRLKPDMITFDGEPKDVTPGHYFEGPFMFKHGNAYYLMYSEGKTTDDTYNVRYSVADNPFGPFHEGATSPILVSDKEHDILGPGHHAVFERNGKTYIVYHRHSLPFQTASVLRQLCMDELVVDDAAHILRKVTPTHTGPALLHTSMRDAGQLPVTATASSTTSKDFAEGAVLDDNYATRWQPSADDKAPWLVLDLSKPITGTTARVTFEYAWKRYRYRLEGSLDGTKWFPIVDQTGDGASGSPTEFPSLPRVRYLRLNFAAGTPASDLAIFEWNVYRSQ</sequence>
<name>A0A5B9EDE5_9BACT</name>
<accession>A0A5B9EDE5</accession>
<dbReference type="Pfam" id="PF04616">
    <property type="entry name" value="Glyco_hydro_43"/>
    <property type="match status" value="1"/>
</dbReference>
<feature type="active site" description="Proton acceptor" evidence="6">
    <location>
        <position position="44"/>
    </location>
</feature>
<dbReference type="InterPro" id="IPR000421">
    <property type="entry name" value="FA58C"/>
</dbReference>
<dbReference type="Gene3D" id="2.60.120.260">
    <property type="entry name" value="Galactose-binding domain-like"/>
    <property type="match status" value="1"/>
</dbReference>
<proteinExistence type="inferred from homology"/>
<reference evidence="11 12" key="1">
    <citation type="submission" date="2019-08" db="EMBL/GenBank/DDBJ databases">
        <title>Complete genome sequence of Terriglobus albidus strain ORNL.</title>
        <authorList>
            <person name="Podar M."/>
        </authorList>
    </citation>
    <scope>NUCLEOTIDE SEQUENCE [LARGE SCALE GENOMIC DNA]</scope>
    <source>
        <strain evidence="11 12">ORNL</strain>
    </source>
</reference>
<evidence type="ECO:0000256" key="9">
    <source>
        <dbReference type="SAM" id="SignalP"/>
    </source>
</evidence>
<dbReference type="SUPFAM" id="SSF75005">
    <property type="entry name" value="Arabinanase/levansucrase/invertase"/>
    <property type="match status" value="1"/>
</dbReference>
<dbReference type="Gene3D" id="2.115.10.20">
    <property type="entry name" value="Glycosyl hydrolase domain, family 43"/>
    <property type="match status" value="1"/>
</dbReference>
<evidence type="ECO:0000256" key="3">
    <source>
        <dbReference type="ARBA" id="ARBA00022801"/>
    </source>
</evidence>
<evidence type="ECO:0000313" key="11">
    <source>
        <dbReference type="EMBL" id="QEE30238.1"/>
    </source>
</evidence>
<dbReference type="CDD" id="cd18608">
    <property type="entry name" value="GH43_F5-8_typeC-like"/>
    <property type="match status" value="1"/>
</dbReference>
<protein>
    <submittedName>
        <fullName evidence="11">Family 43 glycosylhydrolase</fullName>
    </submittedName>
</protein>
<evidence type="ECO:0000256" key="7">
    <source>
        <dbReference type="PIRSR" id="PIRSR606710-2"/>
    </source>
</evidence>
<feature type="domain" description="F5/8 type C" evidence="10">
    <location>
        <begin position="324"/>
        <end position="465"/>
    </location>
</feature>
<evidence type="ECO:0000256" key="2">
    <source>
        <dbReference type="ARBA" id="ARBA00022651"/>
    </source>
</evidence>
<dbReference type="InterPro" id="IPR006710">
    <property type="entry name" value="Glyco_hydro_43"/>
</dbReference>
<evidence type="ECO:0000256" key="8">
    <source>
        <dbReference type="RuleBase" id="RU361187"/>
    </source>
</evidence>
<keyword evidence="2" id="KW-0858">Xylan degradation</keyword>
<dbReference type="GO" id="GO:0045493">
    <property type="term" value="P:xylan catabolic process"/>
    <property type="evidence" value="ECO:0007669"/>
    <property type="project" value="UniProtKB-KW"/>
</dbReference>
<dbReference type="EMBL" id="CP042806">
    <property type="protein sequence ID" value="QEE30238.1"/>
    <property type="molecule type" value="Genomic_DNA"/>
</dbReference>
<dbReference type="InterPro" id="IPR008979">
    <property type="entry name" value="Galactose-bd-like_sf"/>
</dbReference>
<evidence type="ECO:0000256" key="6">
    <source>
        <dbReference type="PIRSR" id="PIRSR606710-1"/>
    </source>
</evidence>
<keyword evidence="4" id="KW-0119">Carbohydrate metabolism</keyword>